<keyword evidence="2" id="KW-0472">Membrane</keyword>
<evidence type="ECO:0000313" key="3">
    <source>
        <dbReference type="EMBL" id="OUM48391.1"/>
    </source>
</evidence>
<accession>A0A1Y3MHL8</accession>
<keyword evidence="2" id="KW-0812">Transmembrane</keyword>
<evidence type="ECO:0000256" key="1">
    <source>
        <dbReference type="SAM" id="MobiDB-lite"/>
    </source>
</evidence>
<feature type="region of interest" description="Disordered" evidence="1">
    <location>
        <begin position="1"/>
        <end position="25"/>
    </location>
</feature>
<keyword evidence="2" id="KW-1133">Transmembrane helix</keyword>
<feature type="transmembrane region" description="Helical" evidence="2">
    <location>
        <begin position="336"/>
        <end position="355"/>
    </location>
</feature>
<dbReference type="AlphaFoldDB" id="A0A1Y3MHL8"/>
<feature type="compositionally biased region" description="Basic and acidic residues" evidence="1">
    <location>
        <begin position="1"/>
        <end position="11"/>
    </location>
</feature>
<comment type="caution">
    <text evidence="3">The sequence shown here is derived from an EMBL/GenBank/DDBJ whole genome shotgun (WGS) entry which is preliminary data.</text>
</comment>
<feature type="transmembrane region" description="Helical" evidence="2">
    <location>
        <begin position="114"/>
        <end position="145"/>
    </location>
</feature>
<organism evidence="3 4">
    <name type="scientific">Bacillus pseudomycoides</name>
    <dbReference type="NCBI Taxonomy" id="64104"/>
    <lineage>
        <taxon>Bacteria</taxon>
        <taxon>Bacillati</taxon>
        <taxon>Bacillota</taxon>
        <taxon>Bacilli</taxon>
        <taxon>Bacillales</taxon>
        <taxon>Bacillaceae</taxon>
        <taxon>Bacillus</taxon>
        <taxon>Bacillus cereus group</taxon>
    </lineage>
</organism>
<feature type="transmembrane region" description="Helical" evidence="2">
    <location>
        <begin position="76"/>
        <end position="102"/>
    </location>
</feature>
<proteinExistence type="predicted"/>
<dbReference type="RefSeq" id="WP_016131219.1">
    <property type="nucleotide sequence ID" value="NZ_CP189809.1"/>
</dbReference>
<reference evidence="3 4" key="1">
    <citation type="submission" date="2017-02" db="EMBL/GenBank/DDBJ databases">
        <title>Bacillus pseudomycoides isolate FSL K6-0042.</title>
        <authorList>
            <person name="Kovac J."/>
        </authorList>
    </citation>
    <scope>NUCLEOTIDE SEQUENCE [LARGE SCALE GENOMIC DNA]</scope>
    <source>
        <strain evidence="3 4">FSL K6-0042</strain>
    </source>
</reference>
<evidence type="ECO:0000256" key="2">
    <source>
        <dbReference type="SAM" id="Phobius"/>
    </source>
</evidence>
<feature type="transmembrane region" description="Helical" evidence="2">
    <location>
        <begin position="286"/>
        <end position="316"/>
    </location>
</feature>
<feature type="transmembrane region" description="Helical" evidence="2">
    <location>
        <begin position="248"/>
        <end position="265"/>
    </location>
</feature>
<sequence>MDSKTSIDKSNMDTNSALPSPKKREGMSLKRWPSWIGYIAIAWSALYGSMHLYWLLGGEGYPFKNEDGMDLFAGKVTYLPSQVGGIIFVVLCLIGILVGFSMRKPVEKTFQQRLILIYAWGWAAALLLFVPDASLIAAMAYAFLLKFKFDWLMLNQIICVLGGISWGFFAVAYRRKIRHACEYCGRKADGKTSLLMRWSRWITYLAALAPIPYAITRYAWALKIPLGIDAKFLQEFSNVNPAHHITEWAFGSICIAGSILTLGLIQKWGETFPRWFPFVNGKRVPILLAVIPASCVAIAVTAAGFTFTFAFIAVTLHLVSTDNMLLSHIWGSIGPMLLWILWGIALGLASIAYYYRRRGQCSYCGRNEVESISR</sequence>
<feature type="transmembrane region" description="Helical" evidence="2">
    <location>
        <begin position="151"/>
        <end position="173"/>
    </location>
</feature>
<evidence type="ECO:0008006" key="5">
    <source>
        <dbReference type="Google" id="ProtNLM"/>
    </source>
</evidence>
<evidence type="ECO:0000313" key="4">
    <source>
        <dbReference type="Proteomes" id="UP000195321"/>
    </source>
</evidence>
<dbReference type="EMBL" id="MWPX01000013">
    <property type="protein sequence ID" value="OUM48391.1"/>
    <property type="molecule type" value="Genomic_DNA"/>
</dbReference>
<dbReference type="Proteomes" id="UP000195321">
    <property type="component" value="Unassembled WGS sequence"/>
</dbReference>
<name>A0A1Y3MHL8_9BACI</name>
<feature type="transmembrane region" description="Helical" evidence="2">
    <location>
        <begin position="201"/>
        <end position="220"/>
    </location>
</feature>
<protein>
    <recommendedName>
        <fullName evidence="5">DUF3995 domain-containing protein</fullName>
    </recommendedName>
</protein>
<feature type="transmembrane region" description="Helical" evidence="2">
    <location>
        <begin position="32"/>
        <end position="56"/>
    </location>
</feature>
<gene>
    <name evidence="3" type="ORF">BW425_13395</name>
</gene>